<comment type="caution">
    <text evidence="1">The sequence shown here is derived from an EMBL/GenBank/DDBJ whole genome shotgun (WGS) entry which is preliminary data.</text>
</comment>
<evidence type="ECO:0000313" key="2">
    <source>
        <dbReference type="Proteomes" id="UP000566819"/>
    </source>
</evidence>
<sequence>MPAIAPPPIEELFELGEVVADKPPIIVDEIVADVICELEKELEVVADVELGVIEFNVVEVELAAPVVETSGPAFAE</sequence>
<organism evidence="1 2">
    <name type="scientific">Cudoniella acicularis</name>
    <dbReference type="NCBI Taxonomy" id="354080"/>
    <lineage>
        <taxon>Eukaryota</taxon>
        <taxon>Fungi</taxon>
        <taxon>Dikarya</taxon>
        <taxon>Ascomycota</taxon>
        <taxon>Pezizomycotina</taxon>
        <taxon>Leotiomycetes</taxon>
        <taxon>Helotiales</taxon>
        <taxon>Tricladiaceae</taxon>
        <taxon>Cudoniella</taxon>
    </lineage>
</organism>
<gene>
    <name evidence="1" type="ORF">G7Y89_g14505</name>
</gene>
<protein>
    <submittedName>
        <fullName evidence="1">Uncharacterized protein</fullName>
    </submittedName>
</protein>
<reference evidence="1 2" key="1">
    <citation type="submission" date="2020-03" db="EMBL/GenBank/DDBJ databases">
        <title>Draft Genome Sequence of Cudoniella acicularis.</title>
        <authorList>
            <person name="Buettner E."/>
            <person name="Kellner H."/>
        </authorList>
    </citation>
    <scope>NUCLEOTIDE SEQUENCE [LARGE SCALE GENOMIC DNA]</scope>
    <source>
        <strain evidence="1 2">DSM 108380</strain>
    </source>
</reference>
<evidence type="ECO:0000313" key="1">
    <source>
        <dbReference type="EMBL" id="KAF4621644.1"/>
    </source>
</evidence>
<accession>A0A8H4VVN6</accession>
<dbReference type="EMBL" id="JAAMPI010001936">
    <property type="protein sequence ID" value="KAF4621644.1"/>
    <property type="molecule type" value="Genomic_DNA"/>
</dbReference>
<dbReference type="AlphaFoldDB" id="A0A8H4VVN6"/>
<proteinExistence type="predicted"/>
<dbReference type="Proteomes" id="UP000566819">
    <property type="component" value="Unassembled WGS sequence"/>
</dbReference>
<keyword evidence="2" id="KW-1185">Reference proteome</keyword>
<name>A0A8H4VVN6_9HELO</name>